<gene>
    <name evidence="6" type="ORF">E4U03_10505</name>
</gene>
<dbReference type="AlphaFoldDB" id="A0A4Y9F156"/>
<feature type="domain" description="Nudix hydrolase" evidence="5">
    <location>
        <begin position="6"/>
        <end position="143"/>
    </location>
</feature>
<dbReference type="Pfam" id="PF00293">
    <property type="entry name" value="NUDIX"/>
    <property type="match status" value="1"/>
</dbReference>
<comment type="similarity">
    <text evidence="2 4">Belongs to the Nudix hydrolase family.</text>
</comment>
<dbReference type="GO" id="GO:0016787">
    <property type="term" value="F:hydrolase activity"/>
    <property type="evidence" value="ECO:0007669"/>
    <property type="project" value="UniProtKB-KW"/>
</dbReference>
<comment type="caution">
    <text evidence="6">The sequence shown here is derived from an EMBL/GenBank/DDBJ whole genome shotgun (WGS) entry which is preliminary data.</text>
</comment>
<protein>
    <submittedName>
        <fullName evidence="6">NUDIX domain-containing protein</fullName>
    </submittedName>
</protein>
<evidence type="ECO:0000256" key="3">
    <source>
        <dbReference type="ARBA" id="ARBA00022801"/>
    </source>
</evidence>
<dbReference type="OrthoDB" id="9801098at2"/>
<dbReference type="Gene3D" id="3.90.79.10">
    <property type="entry name" value="Nucleoside Triphosphate Pyrophosphohydrolase"/>
    <property type="match status" value="1"/>
</dbReference>
<evidence type="ECO:0000256" key="4">
    <source>
        <dbReference type="RuleBase" id="RU003476"/>
    </source>
</evidence>
<name>A0A4Y9F156_9MICC</name>
<proteinExistence type="inferred from homology"/>
<reference evidence="6 7" key="1">
    <citation type="submission" date="2019-03" db="EMBL/GenBank/DDBJ databases">
        <title>Diversity of the mouse oral microbiome.</title>
        <authorList>
            <person name="Joseph S."/>
            <person name="Aduse-Opoku J."/>
            <person name="Curtis M."/>
            <person name="Wade W."/>
            <person name="Hashim A."/>
        </authorList>
    </citation>
    <scope>NUCLEOTIDE SEQUENCE [LARGE SCALE GENOMIC DNA]</scope>
    <source>
        <strain evidence="7">irhom_31</strain>
    </source>
</reference>
<dbReference type="CDD" id="cd04690">
    <property type="entry name" value="NUDIX_Hydrolase"/>
    <property type="match status" value="1"/>
</dbReference>
<evidence type="ECO:0000256" key="2">
    <source>
        <dbReference type="ARBA" id="ARBA00005582"/>
    </source>
</evidence>
<dbReference type="InterPro" id="IPR000086">
    <property type="entry name" value="NUDIX_hydrolase_dom"/>
</dbReference>
<evidence type="ECO:0000259" key="5">
    <source>
        <dbReference type="PROSITE" id="PS51462"/>
    </source>
</evidence>
<evidence type="ECO:0000313" key="6">
    <source>
        <dbReference type="EMBL" id="TFU20880.1"/>
    </source>
</evidence>
<dbReference type="InterPro" id="IPR020084">
    <property type="entry name" value="NUDIX_hydrolase_CS"/>
</dbReference>
<dbReference type="PANTHER" id="PTHR43046:SF2">
    <property type="entry name" value="8-OXO-DGTP DIPHOSPHATASE-RELATED"/>
    <property type="match status" value="1"/>
</dbReference>
<sequence>MSTDTSAPIVVSALVIRNSLGEVLTVRKRGTTGFMLPGGKPEPGETAEETARREATEELGLVLDSYSLMNLGTYQAAALNEAGRTVRAHVYLLVTAVGVADLDQAAPSAEIEELRWVHPDPACDDHSNQAPLNTQHIFPLLTGDDFEDAEALPPR</sequence>
<organism evidence="6 7">
    <name type="scientific">Rothia nasimurium</name>
    <dbReference type="NCBI Taxonomy" id="85336"/>
    <lineage>
        <taxon>Bacteria</taxon>
        <taxon>Bacillati</taxon>
        <taxon>Actinomycetota</taxon>
        <taxon>Actinomycetes</taxon>
        <taxon>Micrococcales</taxon>
        <taxon>Micrococcaceae</taxon>
        <taxon>Rothia</taxon>
    </lineage>
</organism>
<dbReference type="SUPFAM" id="SSF55811">
    <property type="entry name" value="Nudix"/>
    <property type="match status" value="1"/>
</dbReference>
<dbReference type="PROSITE" id="PS00893">
    <property type="entry name" value="NUDIX_BOX"/>
    <property type="match status" value="1"/>
</dbReference>
<evidence type="ECO:0000256" key="1">
    <source>
        <dbReference type="ARBA" id="ARBA00001946"/>
    </source>
</evidence>
<dbReference type="InterPro" id="IPR015797">
    <property type="entry name" value="NUDIX_hydrolase-like_dom_sf"/>
</dbReference>
<comment type="cofactor">
    <cofactor evidence="1">
        <name>Mg(2+)</name>
        <dbReference type="ChEBI" id="CHEBI:18420"/>
    </cofactor>
</comment>
<dbReference type="PRINTS" id="PR00502">
    <property type="entry name" value="NUDIXFAMILY"/>
</dbReference>
<dbReference type="PROSITE" id="PS51462">
    <property type="entry name" value="NUDIX"/>
    <property type="match status" value="1"/>
</dbReference>
<dbReference type="InterPro" id="IPR020476">
    <property type="entry name" value="Nudix_hydrolase"/>
</dbReference>
<keyword evidence="3 4" id="KW-0378">Hydrolase</keyword>
<dbReference type="RefSeq" id="WP_135013661.1">
    <property type="nucleotide sequence ID" value="NZ_JADGLK010000045.1"/>
</dbReference>
<evidence type="ECO:0000313" key="7">
    <source>
        <dbReference type="Proteomes" id="UP000297951"/>
    </source>
</evidence>
<dbReference type="PANTHER" id="PTHR43046">
    <property type="entry name" value="GDP-MANNOSE MANNOSYL HYDROLASE"/>
    <property type="match status" value="1"/>
</dbReference>
<dbReference type="Proteomes" id="UP000297951">
    <property type="component" value="Unassembled WGS sequence"/>
</dbReference>
<accession>A0A4Y9F156</accession>
<dbReference type="EMBL" id="SPQC01000045">
    <property type="protein sequence ID" value="TFU20880.1"/>
    <property type="molecule type" value="Genomic_DNA"/>
</dbReference>